<dbReference type="Proteomes" id="UP000828390">
    <property type="component" value="Unassembled WGS sequence"/>
</dbReference>
<accession>A0A9D4REI3</accession>
<evidence type="ECO:0000256" key="1">
    <source>
        <dbReference type="SAM" id="MobiDB-lite"/>
    </source>
</evidence>
<reference evidence="2" key="2">
    <citation type="submission" date="2020-11" db="EMBL/GenBank/DDBJ databases">
        <authorList>
            <person name="McCartney M.A."/>
            <person name="Auch B."/>
            <person name="Kono T."/>
            <person name="Mallez S."/>
            <person name="Becker A."/>
            <person name="Gohl D.M."/>
            <person name="Silverstein K.A.T."/>
            <person name="Koren S."/>
            <person name="Bechman K.B."/>
            <person name="Herman A."/>
            <person name="Abrahante J.E."/>
            <person name="Garbe J."/>
        </authorList>
    </citation>
    <scope>NUCLEOTIDE SEQUENCE</scope>
    <source>
        <strain evidence="2">Duluth1</strain>
        <tissue evidence="2">Whole animal</tissue>
    </source>
</reference>
<protein>
    <submittedName>
        <fullName evidence="2">Uncharacterized protein</fullName>
    </submittedName>
</protein>
<feature type="region of interest" description="Disordered" evidence="1">
    <location>
        <begin position="50"/>
        <end position="76"/>
    </location>
</feature>
<proteinExistence type="predicted"/>
<comment type="caution">
    <text evidence="2">The sequence shown here is derived from an EMBL/GenBank/DDBJ whole genome shotgun (WGS) entry which is preliminary data.</text>
</comment>
<gene>
    <name evidence="2" type="ORF">DPMN_027587</name>
</gene>
<name>A0A9D4REI3_DREPO</name>
<dbReference type="AlphaFoldDB" id="A0A9D4REI3"/>
<sequence length="197" mass="21720">MRVAVCGDHTEELYSSWGLTSVLTPLVPQTFAYWGKSENEIYLRSSKRISRSSTSGGGRVGQQLERARRDRGESRPQKYLHRGELLRVALLIQLNEADWSPAVNRRELPDLPEVPSITSAEEKRADLGLLLRFRGPRDGGTQYAQRTGETVSGMKTTAGDSERGHKGRAACTPLVELPLTQTSINSLSLPVSQSPTC</sequence>
<evidence type="ECO:0000313" key="3">
    <source>
        <dbReference type="Proteomes" id="UP000828390"/>
    </source>
</evidence>
<organism evidence="2 3">
    <name type="scientific">Dreissena polymorpha</name>
    <name type="common">Zebra mussel</name>
    <name type="synonym">Mytilus polymorpha</name>
    <dbReference type="NCBI Taxonomy" id="45954"/>
    <lineage>
        <taxon>Eukaryota</taxon>
        <taxon>Metazoa</taxon>
        <taxon>Spiralia</taxon>
        <taxon>Lophotrochozoa</taxon>
        <taxon>Mollusca</taxon>
        <taxon>Bivalvia</taxon>
        <taxon>Autobranchia</taxon>
        <taxon>Heteroconchia</taxon>
        <taxon>Euheterodonta</taxon>
        <taxon>Imparidentia</taxon>
        <taxon>Neoheterodontei</taxon>
        <taxon>Myida</taxon>
        <taxon>Dreissenoidea</taxon>
        <taxon>Dreissenidae</taxon>
        <taxon>Dreissena</taxon>
    </lineage>
</organism>
<reference evidence="2" key="1">
    <citation type="journal article" date="2019" name="bioRxiv">
        <title>The Genome of the Zebra Mussel, Dreissena polymorpha: A Resource for Invasive Species Research.</title>
        <authorList>
            <person name="McCartney M.A."/>
            <person name="Auch B."/>
            <person name="Kono T."/>
            <person name="Mallez S."/>
            <person name="Zhang Y."/>
            <person name="Obille A."/>
            <person name="Becker A."/>
            <person name="Abrahante J.E."/>
            <person name="Garbe J."/>
            <person name="Badalamenti J.P."/>
            <person name="Herman A."/>
            <person name="Mangelson H."/>
            <person name="Liachko I."/>
            <person name="Sullivan S."/>
            <person name="Sone E.D."/>
            <person name="Koren S."/>
            <person name="Silverstein K.A.T."/>
            <person name="Beckman K.B."/>
            <person name="Gohl D.M."/>
        </authorList>
    </citation>
    <scope>NUCLEOTIDE SEQUENCE</scope>
    <source>
        <strain evidence="2">Duluth1</strain>
        <tissue evidence="2">Whole animal</tissue>
    </source>
</reference>
<feature type="compositionally biased region" description="Basic and acidic residues" evidence="1">
    <location>
        <begin position="65"/>
        <end position="76"/>
    </location>
</feature>
<dbReference type="EMBL" id="JAIWYP010000002">
    <property type="protein sequence ID" value="KAH3864568.1"/>
    <property type="molecule type" value="Genomic_DNA"/>
</dbReference>
<evidence type="ECO:0000313" key="2">
    <source>
        <dbReference type="EMBL" id="KAH3864568.1"/>
    </source>
</evidence>
<keyword evidence="3" id="KW-1185">Reference proteome</keyword>